<dbReference type="InterPro" id="IPR009057">
    <property type="entry name" value="Homeodomain-like_sf"/>
</dbReference>
<dbReference type="PRINTS" id="PR00455">
    <property type="entry name" value="HTHTETR"/>
</dbReference>
<keyword evidence="1 2" id="KW-0238">DNA-binding</keyword>
<evidence type="ECO:0000256" key="2">
    <source>
        <dbReference type="PROSITE-ProRule" id="PRU00335"/>
    </source>
</evidence>
<evidence type="ECO:0000256" key="1">
    <source>
        <dbReference type="ARBA" id="ARBA00023125"/>
    </source>
</evidence>
<protein>
    <submittedName>
        <fullName evidence="4">TetR/AcrR family transcriptional regulator</fullName>
    </submittedName>
</protein>
<dbReference type="Proteomes" id="UP001501183">
    <property type="component" value="Unassembled WGS sequence"/>
</dbReference>
<feature type="DNA-binding region" description="H-T-H motif" evidence="2">
    <location>
        <begin position="36"/>
        <end position="55"/>
    </location>
</feature>
<organism evidence="4 5">
    <name type="scientific">Rhodococcus olei</name>
    <dbReference type="NCBI Taxonomy" id="2161675"/>
    <lineage>
        <taxon>Bacteria</taxon>
        <taxon>Bacillati</taxon>
        <taxon>Actinomycetota</taxon>
        <taxon>Actinomycetes</taxon>
        <taxon>Mycobacteriales</taxon>
        <taxon>Nocardiaceae</taxon>
        <taxon>Rhodococcus</taxon>
    </lineage>
</organism>
<comment type="caution">
    <text evidence="4">The sequence shown here is derived from an EMBL/GenBank/DDBJ whole genome shotgun (WGS) entry which is preliminary data.</text>
</comment>
<proteinExistence type="predicted"/>
<dbReference type="InterPro" id="IPR001647">
    <property type="entry name" value="HTH_TetR"/>
</dbReference>
<keyword evidence="5" id="KW-1185">Reference proteome</keyword>
<evidence type="ECO:0000313" key="4">
    <source>
        <dbReference type="EMBL" id="GAA4484149.1"/>
    </source>
</evidence>
<name>A0ABP8PAR7_9NOCA</name>
<dbReference type="EMBL" id="BAABFB010000059">
    <property type="protein sequence ID" value="GAA4484149.1"/>
    <property type="molecule type" value="Genomic_DNA"/>
</dbReference>
<accession>A0ABP8PAR7</accession>
<gene>
    <name evidence="4" type="ORF">GCM10023094_36750</name>
</gene>
<evidence type="ECO:0000313" key="5">
    <source>
        <dbReference type="Proteomes" id="UP001501183"/>
    </source>
</evidence>
<dbReference type="PROSITE" id="PS50977">
    <property type="entry name" value="HTH_TETR_2"/>
    <property type="match status" value="1"/>
</dbReference>
<reference evidence="5" key="1">
    <citation type="journal article" date="2019" name="Int. J. Syst. Evol. Microbiol.">
        <title>The Global Catalogue of Microorganisms (GCM) 10K type strain sequencing project: providing services to taxonomists for standard genome sequencing and annotation.</title>
        <authorList>
            <consortium name="The Broad Institute Genomics Platform"/>
            <consortium name="The Broad Institute Genome Sequencing Center for Infectious Disease"/>
            <person name="Wu L."/>
            <person name="Ma J."/>
        </authorList>
    </citation>
    <scope>NUCLEOTIDE SEQUENCE [LARGE SCALE GENOMIC DNA]</scope>
    <source>
        <strain evidence="5">JCM 32206</strain>
    </source>
</reference>
<dbReference type="PANTHER" id="PTHR30055">
    <property type="entry name" value="HTH-TYPE TRANSCRIPTIONAL REGULATOR RUTR"/>
    <property type="match status" value="1"/>
</dbReference>
<dbReference type="InterPro" id="IPR036271">
    <property type="entry name" value="Tet_transcr_reg_TetR-rel_C_sf"/>
</dbReference>
<dbReference type="Gene3D" id="1.10.357.10">
    <property type="entry name" value="Tetracycline Repressor, domain 2"/>
    <property type="match status" value="1"/>
</dbReference>
<feature type="domain" description="HTH tetR-type" evidence="3">
    <location>
        <begin position="13"/>
        <end position="73"/>
    </location>
</feature>
<dbReference type="Pfam" id="PF00440">
    <property type="entry name" value="TetR_N"/>
    <property type="match status" value="1"/>
</dbReference>
<evidence type="ECO:0000259" key="3">
    <source>
        <dbReference type="PROSITE" id="PS50977"/>
    </source>
</evidence>
<dbReference type="SUPFAM" id="SSF46689">
    <property type="entry name" value="Homeodomain-like"/>
    <property type="match status" value="1"/>
</dbReference>
<sequence length="192" mass="20703">MGNEPKRERRDAARNRRAILDATDALLAEFGADNVSIEQVAAAAGVSKGTVFHRFGSKAGLMRALVVERAHALRDAVVGGPPPLGPGAPAAERLLAYFDEMFRLVVDNVELMIAYDKATDDPHTEAIHAFWYGHIASLLAEIRPDSDAEVLARVLLSTLNGDLVLHHIRTGQTERLAGAIHGLVESVATRPD</sequence>
<dbReference type="InterPro" id="IPR050109">
    <property type="entry name" value="HTH-type_TetR-like_transc_reg"/>
</dbReference>
<dbReference type="PANTHER" id="PTHR30055:SF209">
    <property type="entry name" value="POSSIBLE TRANSCRIPTIONAL REGULATORY PROTEIN (PROBABLY TETR-FAMILY)"/>
    <property type="match status" value="1"/>
</dbReference>
<dbReference type="SUPFAM" id="SSF48498">
    <property type="entry name" value="Tetracyclin repressor-like, C-terminal domain"/>
    <property type="match status" value="1"/>
</dbReference>
<dbReference type="RefSeq" id="WP_345348205.1">
    <property type="nucleotide sequence ID" value="NZ_BAABFB010000059.1"/>
</dbReference>